<evidence type="ECO:0000313" key="2">
    <source>
        <dbReference type="Proteomes" id="UP001217089"/>
    </source>
</evidence>
<gene>
    <name evidence="1" type="ORF">KUTeg_013507</name>
</gene>
<evidence type="ECO:0000313" key="1">
    <source>
        <dbReference type="EMBL" id="KAJ8308633.1"/>
    </source>
</evidence>
<reference evidence="1 2" key="1">
    <citation type="submission" date="2022-12" db="EMBL/GenBank/DDBJ databases">
        <title>Chromosome-level genome of Tegillarca granosa.</title>
        <authorList>
            <person name="Kim J."/>
        </authorList>
    </citation>
    <scope>NUCLEOTIDE SEQUENCE [LARGE SCALE GENOMIC DNA]</scope>
    <source>
        <strain evidence="1">Teg-2019</strain>
        <tissue evidence="1">Adductor muscle</tissue>
    </source>
</reference>
<proteinExistence type="predicted"/>
<comment type="caution">
    <text evidence="1">The sequence shown here is derived from an EMBL/GenBank/DDBJ whole genome shotgun (WGS) entry which is preliminary data.</text>
</comment>
<accession>A0ABQ9ETW4</accession>
<dbReference type="EMBL" id="JARBDR010000657">
    <property type="protein sequence ID" value="KAJ8308633.1"/>
    <property type="molecule type" value="Genomic_DNA"/>
</dbReference>
<name>A0ABQ9ETW4_TEGGR</name>
<organism evidence="1 2">
    <name type="scientific">Tegillarca granosa</name>
    <name type="common">Malaysian cockle</name>
    <name type="synonym">Anadara granosa</name>
    <dbReference type="NCBI Taxonomy" id="220873"/>
    <lineage>
        <taxon>Eukaryota</taxon>
        <taxon>Metazoa</taxon>
        <taxon>Spiralia</taxon>
        <taxon>Lophotrochozoa</taxon>
        <taxon>Mollusca</taxon>
        <taxon>Bivalvia</taxon>
        <taxon>Autobranchia</taxon>
        <taxon>Pteriomorphia</taxon>
        <taxon>Arcoida</taxon>
        <taxon>Arcoidea</taxon>
        <taxon>Arcidae</taxon>
        <taxon>Tegillarca</taxon>
    </lineage>
</organism>
<sequence length="61" mass="7049">MVSVENKLKRLNYYLPQTFITSKYCNQQRLFVVKILKPGSCETCVISLFNCIVFGIVQCNI</sequence>
<keyword evidence="2" id="KW-1185">Reference proteome</keyword>
<protein>
    <submittedName>
        <fullName evidence="1">Uncharacterized protein</fullName>
    </submittedName>
</protein>
<dbReference type="Proteomes" id="UP001217089">
    <property type="component" value="Unassembled WGS sequence"/>
</dbReference>